<accession>A0ABV0VMP9</accession>
<evidence type="ECO:0000313" key="2">
    <source>
        <dbReference type="Proteomes" id="UP001444071"/>
    </source>
</evidence>
<sequence>MSSPASMHTQLAAVIEGLVHAAVAELQRLEEERPVVGARGAREERHEAFRVQTEKLVRFASIMETLGNEALGKILNIMDEARLVVQVGRGSKKHQTSILNILNHAALAEQEHSYGVRKQSSETEKMVQVNTGGCAVETPFVPAVSVRDGHGNIDPGAIRESESLIHICLYIQARKKY</sequence>
<comment type="caution">
    <text evidence="1">The sequence shown here is derived from an EMBL/GenBank/DDBJ whole genome shotgun (WGS) entry which is preliminary data.</text>
</comment>
<dbReference type="Proteomes" id="UP001444071">
    <property type="component" value="Unassembled WGS sequence"/>
</dbReference>
<reference evidence="1 2" key="1">
    <citation type="submission" date="2021-06" db="EMBL/GenBank/DDBJ databases">
        <authorList>
            <person name="Palmer J.M."/>
        </authorList>
    </citation>
    <scope>NUCLEOTIDE SEQUENCE [LARGE SCALE GENOMIC DNA]</scope>
    <source>
        <strain evidence="1 2">XR_2019</strain>
        <tissue evidence="1">Muscle</tissue>
    </source>
</reference>
<proteinExistence type="predicted"/>
<name>A0ABV0VMP9_9TELE</name>
<keyword evidence="2" id="KW-1185">Reference proteome</keyword>
<organism evidence="1 2">
    <name type="scientific">Xenotaenia resolanae</name>
    <dbReference type="NCBI Taxonomy" id="208358"/>
    <lineage>
        <taxon>Eukaryota</taxon>
        <taxon>Metazoa</taxon>
        <taxon>Chordata</taxon>
        <taxon>Craniata</taxon>
        <taxon>Vertebrata</taxon>
        <taxon>Euteleostomi</taxon>
        <taxon>Actinopterygii</taxon>
        <taxon>Neopterygii</taxon>
        <taxon>Teleostei</taxon>
        <taxon>Neoteleostei</taxon>
        <taxon>Acanthomorphata</taxon>
        <taxon>Ovalentaria</taxon>
        <taxon>Atherinomorphae</taxon>
        <taxon>Cyprinodontiformes</taxon>
        <taxon>Goodeidae</taxon>
        <taxon>Xenotaenia</taxon>
    </lineage>
</organism>
<gene>
    <name evidence="1" type="ORF">XENORESO_020837</name>
</gene>
<evidence type="ECO:0000313" key="1">
    <source>
        <dbReference type="EMBL" id="MEQ2258510.1"/>
    </source>
</evidence>
<protein>
    <submittedName>
        <fullName evidence="1">Uncharacterized protein</fullName>
    </submittedName>
</protein>
<dbReference type="EMBL" id="JAHRIM010000843">
    <property type="protein sequence ID" value="MEQ2258510.1"/>
    <property type="molecule type" value="Genomic_DNA"/>
</dbReference>